<reference evidence="1 2" key="1">
    <citation type="submission" date="2019-12" db="EMBL/GenBank/DDBJ databases">
        <authorList>
            <person name="Alioto T."/>
            <person name="Alioto T."/>
            <person name="Gomez Garrido J."/>
        </authorList>
    </citation>
    <scope>NUCLEOTIDE SEQUENCE [LARGE SCALE GENOMIC DNA]</scope>
</reference>
<evidence type="ECO:0000313" key="1">
    <source>
        <dbReference type="EMBL" id="CAA2973604.1"/>
    </source>
</evidence>
<dbReference type="OrthoDB" id="1720605at2759"/>
<dbReference type="Proteomes" id="UP000594638">
    <property type="component" value="Unassembled WGS sequence"/>
</dbReference>
<dbReference type="EMBL" id="CACTIH010002114">
    <property type="protein sequence ID" value="CAA2973604.1"/>
    <property type="molecule type" value="Genomic_DNA"/>
</dbReference>
<gene>
    <name evidence="1" type="ORF">OLEA9_A018290</name>
</gene>
<name>A0A8S0R559_OLEEU</name>
<keyword evidence="2" id="KW-1185">Reference proteome</keyword>
<dbReference type="Gramene" id="OE9A018290T1">
    <property type="protein sequence ID" value="OE9A018290C1"/>
    <property type="gene ID" value="OE9A018290"/>
</dbReference>
<accession>A0A8S0R559</accession>
<dbReference type="Gramene" id="OE9A018290T2">
    <property type="protein sequence ID" value="OE9A018290C2"/>
    <property type="gene ID" value="OE9A018290"/>
</dbReference>
<protein>
    <submittedName>
        <fullName evidence="1">Probable phosphatase 2C 12 isoform X1</fullName>
    </submittedName>
</protein>
<evidence type="ECO:0000313" key="2">
    <source>
        <dbReference type="Proteomes" id="UP000594638"/>
    </source>
</evidence>
<comment type="caution">
    <text evidence="1">The sequence shown here is derived from an EMBL/GenBank/DDBJ whole genome shotgun (WGS) entry which is preliminary data.</text>
</comment>
<proteinExistence type="predicted"/>
<sequence>MLSESGDHQTVPLSVLLKRELANEKLENPAILHDKMLSSHVRHIDEILALSHSVDDFKGRIRDKRR</sequence>
<organism evidence="1 2">
    <name type="scientific">Olea europaea subsp. europaea</name>
    <dbReference type="NCBI Taxonomy" id="158383"/>
    <lineage>
        <taxon>Eukaryota</taxon>
        <taxon>Viridiplantae</taxon>
        <taxon>Streptophyta</taxon>
        <taxon>Embryophyta</taxon>
        <taxon>Tracheophyta</taxon>
        <taxon>Spermatophyta</taxon>
        <taxon>Magnoliopsida</taxon>
        <taxon>eudicotyledons</taxon>
        <taxon>Gunneridae</taxon>
        <taxon>Pentapetalae</taxon>
        <taxon>asterids</taxon>
        <taxon>lamiids</taxon>
        <taxon>Lamiales</taxon>
        <taxon>Oleaceae</taxon>
        <taxon>Oleeae</taxon>
        <taxon>Olea</taxon>
    </lineage>
</organism>
<dbReference type="AlphaFoldDB" id="A0A8S0R559"/>